<gene>
    <name evidence="8 12" type="primary">rhaB</name>
    <name evidence="12" type="ORF">QYB97_19365</name>
</gene>
<dbReference type="GO" id="GO:0008993">
    <property type="term" value="F:rhamnulokinase activity"/>
    <property type="evidence" value="ECO:0007669"/>
    <property type="project" value="UniProtKB-EC"/>
</dbReference>
<keyword evidence="4 8" id="KW-0418">Kinase</keyword>
<evidence type="ECO:0000256" key="7">
    <source>
        <dbReference type="ARBA" id="ARBA00023308"/>
    </source>
</evidence>
<evidence type="ECO:0000259" key="11">
    <source>
        <dbReference type="Pfam" id="PF02782"/>
    </source>
</evidence>
<evidence type="ECO:0000256" key="6">
    <source>
        <dbReference type="ARBA" id="ARBA00023157"/>
    </source>
</evidence>
<reference evidence="12" key="1">
    <citation type="submission" date="2023-07" db="EMBL/GenBank/DDBJ databases">
        <title>Fictibacillus sp. isolated from freshwater pond.</title>
        <authorList>
            <person name="Kirdat K."/>
            <person name="Bhat A."/>
            <person name="Mourya A."/>
            <person name="Yadav A."/>
        </authorList>
    </citation>
    <scope>NUCLEOTIDE SEQUENCE</scope>
    <source>
        <strain evidence="12">NE201</strain>
    </source>
</reference>
<comment type="similarity">
    <text evidence="8">Belongs to the rhamnulokinase family.</text>
</comment>
<dbReference type="CDD" id="cd07771">
    <property type="entry name" value="ASKHA_NBD_FGGY_RhaB-like"/>
    <property type="match status" value="1"/>
</dbReference>
<feature type="binding site" evidence="8">
    <location>
        <position position="403"/>
    </location>
    <ligand>
        <name>ATP</name>
        <dbReference type="ChEBI" id="CHEBI:30616"/>
    </ligand>
</feature>
<name>A0ABT8I0U0_9BACL</name>
<feature type="binding site" evidence="8">
    <location>
        <position position="80"/>
    </location>
    <ligand>
        <name>substrate</name>
    </ligand>
</feature>
<dbReference type="Proteomes" id="UP001172721">
    <property type="component" value="Unassembled WGS sequence"/>
</dbReference>
<evidence type="ECO:0000256" key="4">
    <source>
        <dbReference type="ARBA" id="ARBA00022777"/>
    </source>
</evidence>
<dbReference type="InterPro" id="IPR013449">
    <property type="entry name" value="Rhamnulokinase"/>
</dbReference>
<evidence type="ECO:0000313" key="13">
    <source>
        <dbReference type="Proteomes" id="UP001172721"/>
    </source>
</evidence>
<organism evidence="12 13">
    <name type="scientific">Fictibacillus fluitans</name>
    <dbReference type="NCBI Taxonomy" id="3058422"/>
    <lineage>
        <taxon>Bacteria</taxon>
        <taxon>Bacillati</taxon>
        <taxon>Bacillota</taxon>
        <taxon>Bacilli</taxon>
        <taxon>Bacillales</taxon>
        <taxon>Fictibacillaceae</taxon>
        <taxon>Fictibacillus</taxon>
    </lineage>
</organism>
<evidence type="ECO:0000256" key="2">
    <source>
        <dbReference type="ARBA" id="ARBA00022679"/>
    </source>
</evidence>
<comment type="caution">
    <text evidence="8">Lacks conserved residue(s) required for the propagation of feature annotation.</text>
</comment>
<feature type="active site" description="Proton acceptor" evidence="8">
    <location>
        <position position="238"/>
    </location>
</feature>
<dbReference type="InterPro" id="IPR018485">
    <property type="entry name" value="FGGY_C"/>
</dbReference>
<evidence type="ECO:0000256" key="1">
    <source>
        <dbReference type="ARBA" id="ARBA00009156"/>
    </source>
</evidence>
<keyword evidence="5 8" id="KW-0067">ATP-binding</keyword>
<evidence type="ECO:0000313" key="12">
    <source>
        <dbReference type="EMBL" id="MDN4526649.1"/>
    </source>
</evidence>
<keyword evidence="3 8" id="KW-0547">Nucleotide-binding</keyword>
<evidence type="ECO:0000259" key="10">
    <source>
        <dbReference type="Pfam" id="PF00370"/>
    </source>
</evidence>
<dbReference type="PANTHER" id="PTHR10196:SF93">
    <property type="entry name" value="L-RHAMNULOKINASE"/>
    <property type="match status" value="1"/>
</dbReference>
<sequence>MGTYCLAVDIGASSGRMIAGTIIAGKLELTEVHRFENKIIQKGQHSCWDTDRLFQEIKTGIMKCKKQDIQPQSIGIDTWAVDFVLLDGNDNLLTDCVSYRDPRTDGMMEKVFEIFSKERLYLETGIQFQKFNTIYQLYSLQQNCPEVLKKAESFLLIPEYFNFLLAGVKASEYTNASSTQLVNAFTKKWDDSLMDVLSIKKEMFHEIKMPKTVLGPLRKELAAEFGMDIKVILPATHDTGSAVISAPVQEDAIYISSGTWSLIGVENPFPICVTKALDYNFTNEGGMDHQFRFLKNIMGLWMIQEVKRNYQDEFTFAELACLAQEELPFQAMVDVNDDRFLKPVNMIEEIQDYCRETGQTIPLTPGEVARCVFDSLAVSYKEAVEQIEHIFEKEFSQINVIGGGCQNEKLNQLIANVTGKDVYAGPVEATAIGNLAVQLMALGEVKDIKEVRKIIYQSFEVKKYQPENGQIPIMQRSAVK</sequence>
<feature type="domain" description="Carbohydrate kinase FGGY N-terminal" evidence="10">
    <location>
        <begin position="4"/>
        <end position="244"/>
    </location>
</feature>
<keyword evidence="6 8" id="KW-1015">Disulfide bond</keyword>
<keyword evidence="8" id="KW-0460">Magnesium</keyword>
<dbReference type="PIRSF" id="PIRSF000538">
    <property type="entry name" value="GlpK"/>
    <property type="match status" value="1"/>
</dbReference>
<dbReference type="SUPFAM" id="SSF53067">
    <property type="entry name" value="Actin-like ATPase domain"/>
    <property type="match status" value="2"/>
</dbReference>
<evidence type="ECO:0000256" key="3">
    <source>
        <dbReference type="ARBA" id="ARBA00022741"/>
    </source>
</evidence>
<dbReference type="Gene3D" id="3.30.420.40">
    <property type="match status" value="2"/>
</dbReference>
<feature type="binding site" evidence="8">
    <location>
        <position position="259"/>
    </location>
    <ligand>
        <name>ATP</name>
        <dbReference type="ChEBI" id="CHEBI:30616"/>
    </ligand>
</feature>
<dbReference type="EMBL" id="JAUHTR010000013">
    <property type="protein sequence ID" value="MDN4526649.1"/>
    <property type="molecule type" value="Genomic_DNA"/>
</dbReference>
<evidence type="ECO:0000256" key="9">
    <source>
        <dbReference type="NCBIfam" id="TIGR02627"/>
    </source>
</evidence>
<feature type="binding site" evidence="8">
    <location>
        <position position="296"/>
    </location>
    <ligand>
        <name>substrate</name>
    </ligand>
</feature>
<dbReference type="Pfam" id="PF00370">
    <property type="entry name" value="FGGY_N"/>
    <property type="match status" value="1"/>
</dbReference>
<proteinExistence type="inferred from homology"/>
<dbReference type="InterPro" id="IPR000577">
    <property type="entry name" value="Carb_kinase_FGGY"/>
</dbReference>
<dbReference type="NCBIfam" id="TIGR02627">
    <property type="entry name" value="rhamnulo_kin"/>
    <property type="match status" value="1"/>
</dbReference>
<keyword evidence="2 8" id="KW-0808">Transferase</keyword>
<feature type="binding site" evidence="8">
    <location>
        <position position="304"/>
    </location>
    <ligand>
        <name>ATP</name>
        <dbReference type="ChEBI" id="CHEBI:30616"/>
    </ligand>
</feature>
<feature type="binding site" evidence="8">
    <location>
        <begin position="12"/>
        <end position="16"/>
    </location>
    <ligand>
        <name>ATP</name>
        <dbReference type="ChEBI" id="CHEBI:30616"/>
    </ligand>
</feature>
<feature type="domain" description="Carbohydrate kinase FGGY C-terminal" evidence="11">
    <location>
        <begin position="254"/>
        <end position="441"/>
    </location>
</feature>
<dbReference type="InterPro" id="IPR018484">
    <property type="entry name" value="FGGY_N"/>
</dbReference>
<dbReference type="EC" id="2.7.1.5" evidence="8 9"/>
<keyword evidence="7 8" id="KW-0684">Rhamnose metabolism</keyword>
<comment type="similarity">
    <text evidence="1">Belongs to the FGGY kinase family.</text>
</comment>
<comment type="caution">
    <text evidence="12">The sequence shown here is derived from an EMBL/GenBank/DDBJ whole genome shotgun (WGS) entry which is preliminary data.</text>
</comment>
<evidence type="ECO:0000256" key="8">
    <source>
        <dbReference type="HAMAP-Rule" id="MF_01535"/>
    </source>
</evidence>
<comment type="cofactor">
    <cofactor evidence="8">
        <name>Mg(2+)</name>
        <dbReference type="ChEBI" id="CHEBI:18420"/>
    </cofactor>
</comment>
<feature type="disulfide bond" evidence="8">
    <location>
        <begin position="354"/>
        <end position="371"/>
    </location>
</feature>
<dbReference type="PANTHER" id="PTHR10196">
    <property type="entry name" value="SUGAR KINASE"/>
    <property type="match status" value="1"/>
</dbReference>
<keyword evidence="13" id="KW-1185">Reference proteome</keyword>
<comment type="function">
    <text evidence="8">Involved in the catabolism of L-rhamnose (6-deoxy-L-mannose). Catalyzes the transfer of the gamma-phosphate group from ATP to the 1-hydroxyl group of L-rhamnulose to yield L-rhamnulose 1-phosphate.</text>
</comment>
<dbReference type="HAMAP" id="MF_01535">
    <property type="entry name" value="Rhamnulokinase"/>
    <property type="match status" value="1"/>
</dbReference>
<protein>
    <recommendedName>
        <fullName evidence="8 9">Rhamnulokinase</fullName>
        <shortName evidence="8">RhaB</shortName>
        <ecNumber evidence="8 9">2.7.1.5</ecNumber>
    </recommendedName>
    <alternativeName>
        <fullName evidence="8">ATP:L-rhamnulose phosphotransferase</fullName>
    </alternativeName>
    <alternativeName>
        <fullName evidence="8">L-rhamnulose 1-kinase</fullName>
    </alternativeName>
    <alternativeName>
        <fullName evidence="8">Rhamnulose kinase</fullName>
    </alternativeName>
</protein>
<dbReference type="RefSeq" id="WP_301167670.1">
    <property type="nucleotide sequence ID" value="NZ_JAUHTR010000013.1"/>
</dbReference>
<comment type="pathway">
    <text evidence="8">Carbohydrate degradation; L-rhamnose degradation; glycerone phosphate from L-rhamnose: step 2/3.</text>
</comment>
<feature type="binding site" evidence="8">
    <location>
        <begin position="237"/>
        <end position="239"/>
    </location>
    <ligand>
        <name>substrate</name>
    </ligand>
</feature>
<accession>A0ABT8I0U0</accession>
<comment type="catalytic activity">
    <reaction evidence="8">
        <text>L-rhamnulose + ATP = L-rhamnulose 1-phosphate + ADP + H(+)</text>
        <dbReference type="Rhea" id="RHEA:20117"/>
        <dbReference type="ChEBI" id="CHEBI:15378"/>
        <dbReference type="ChEBI" id="CHEBI:17897"/>
        <dbReference type="ChEBI" id="CHEBI:30616"/>
        <dbReference type="ChEBI" id="CHEBI:58313"/>
        <dbReference type="ChEBI" id="CHEBI:456216"/>
        <dbReference type="EC" id="2.7.1.5"/>
    </reaction>
</comment>
<dbReference type="Pfam" id="PF02782">
    <property type="entry name" value="FGGY_C"/>
    <property type="match status" value="1"/>
</dbReference>
<evidence type="ECO:0000256" key="5">
    <source>
        <dbReference type="ARBA" id="ARBA00022840"/>
    </source>
</evidence>
<dbReference type="InterPro" id="IPR043129">
    <property type="entry name" value="ATPase_NBD"/>
</dbReference>